<dbReference type="NCBIfam" id="NF046006">
    <property type="entry name" value="MAG6450_fam"/>
    <property type="match status" value="1"/>
</dbReference>
<organism evidence="1 2">
    <name type="scientific">Clostridium niameyense</name>
    <dbReference type="NCBI Taxonomy" id="1622073"/>
    <lineage>
        <taxon>Bacteria</taxon>
        <taxon>Bacillati</taxon>
        <taxon>Bacillota</taxon>
        <taxon>Clostridia</taxon>
        <taxon>Eubacteriales</taxon>
        <taxon>Clostridiaceae</taxon>
        <taxon>Clostridium</taxon>
    </lineage>
</organism>
<proteinExistence type="predicted"/>
<dbReference type="RefSeq" id="WP_163249309.1">
    <property type="nucleotide sequence ID" value="NZ_SXDP01000006.1"/>
</dbReference>
<evidence type="ECO:0000313" key="2">
    <source>
        <dbReference type="Proteomes" id="UP000473885"/>
    </source>
</evidence>
<gene>
    <name evidence="1" type="ORF">FDF74_08395</name>
</gene>
<accession>A0A6M0RBQ9</accession>
<evidence type="ECO:0000313" key="1">
    <source>
        <dbReference type="EMBL" id="NEZ47227.1"/>
    </source>
</evidence>
<comment type="caution">
    <text evidence="1">The sequence shown here is derived from an EMBL/GenBank/DDBJ whole genome shotgun (WGS) entry which is preliminary data.</text>
</comment>
<sequence length="149" mass="17538">MVKKIDRLRATKNKSKKNKGNKNIPDNALQRKIDYNNTNPFLSFKFVDESKWKLEKWKGKELTDLIKCFKTIETIKWKEVLRHTGLNCKPVANPPKINSQGVSPEVTIYEMRVCKKKRIMGFRDKDAFCIMWFDRGHSICPEGKNRKYG</sequence>
<name>A0A6M0RBQ9_9CLOT</name>
<reference evidence="1 2" key="1">
    <citation type="submission" date="2019-04" db="EMBL/GenBank/DDBJ databases">
        <title>Genome sequencing of Clostridium botulinum Groups I-IV and Clostridium butyricum.</title>
        <authorList>
            <person name="Brunt J."/>
            <person name="Van Vliet A.H.M."/>
            <person name="Stringer S.C."/>
            <person name="Carter A.T."/>
            <person name="Peck M.W."/>
        </authorList>
    </citation>
    <scope>NUCLEOTIDE SEQUENCE [LARGE SCALE GENOMIC DNA]</scope>
    <source>
        <strain evidence="1 2">IFR 18/094</strain>
    </source>
</reference>
<dbReference type="Proteomes" id="UP000473885">
    <property type="component" value="Unassembled WGS sequence"/>
</dbReference>
<keyword evidence="2" id="KW-1185">Reference proteome</keyword>
<dbReference type="AlphaFoldDB" id="A0A6M0RBQ9"/>
<dbReference type="EMBL" id="SXDP01000006">
    <property type="protein sequence ID" value="NEZ47227.1"/>
    <property type="molecule type" value="Genomic_DNA"/>
</dbReference>
<protein>
    <submittedName>
        <fullName evidence="1">Uncharacterized protein</fullName>
    </submittedName>
</protein>